<reference evidence="12 15" key="3">
    <citation type="submission" date="2019-08" db="EMBL/GenBank/DDBJ databases">
        <title>In-depth cultivation of the pig gut microbiome towards novel bacterial diversity and tailored functional studies.</title>
        <authorList>
            <person name="Wylensek D."/>
            <person name="Hitch T.C.A."/>
            <person name="Clavel T."/>
        </authorList>
    </citation>
    <scope>NUCLEOTIDE SEQUENCE [LARGE SCALE GENOMIC DNA]</scope>
    <source>
        <strain evidence="12 15">WCA3-601-WT-6J</strain>
    </source>
</reference>
<dbReference type="GeneID" id="42858456"/>
<feature type="transmembrane region" description="Helical" evidence="7">
    <location>
        <begin position="33"/>
        <end position="51"/>
    </location>
</feature>
<keyword evidence="6 7" id="KW-0472">Membrane</keyword>
<feature type="transmembrane region" description="Helical" evidence="7">
    <location>
        <begin position="230"/>
        <end position="255"/>
    </location>
</feature>
<dbReference type="Proteomes" id="UP000053433">
    <property type="component" value="Unassembled WGS sequence"/>
</dbReference>
<gene>
    <name evidence="11" type="ORF">ASJ35_15515</name>
    <name evidence="12" type="ORF">FYJ76_10320</name>
    <name evidence="10" type="ORF">TQ39_18130</name>
</gene>
<dbReference type="CDD" id="cd06261">
    <property type="entry name" value="TM_PBP2"/>
    <property type="match status" value="1"/>
</dbReference>
<dbReference type="PROSITE" id="PS50928">
    <property type="entry name" value="ABC_TM1"/>
    <property type="match status" value="1"/>
</dbReference>
<dbReference type="EMBL" id="LMUA01000029">
    <property type="protein sequence ID" value="KUE75120.1"/>
    <property type="molecule type" value="Genomic_DNA"/>
</dbReference>
<keyword evidence="5 7" id="KW-1133">Transmembrane helix</keyword>
<evidence type="ECO:0000256" key="1">
    <source>
        <dbReference type="ARBA" id="ARBA00004651"/>
    </source>
</evidence>
<reference evidence="10" key="1">
    <citation type="submission" date="2015-02" db="EMBL/GenBank/DDBJ databases">
        <title>A novel member of the family Ruminococcaceae isolated from human feces.</title>
        <authorList>
            <person name="Shkoporov A.N."/>
            <person name="Chaplin A.V."/>
            <person name="Motuzova O.V."/>
            <person name="Kafarskaia L.I."/>
            <person name="Khokhlova E.V."/>
            <person name="Efimov B.A."/>
        </authorList>
    </citation>
    <scope>NUCLEOTIDE SEQUENCE [LARGE SCALE GENOMIC DNA]</scope>
    <source>
        <strain evidence="10">585-1</strain>
    </source>
</reference>
<comment type="similarity">
    <text evidence="7">Belongs to the binding-protein-dependent transport system permease family.</text>
</comment>
<dbReference type="InterPro" id="IPR050809">
    <property type="entry name" value="UgpAE/MalFG_permease"/>
</dbReference>
<feature type="region of interest" description="Disordered" evidence="8">
    <location>
        <begin position="1"/>
        <end position="20"/>
    </location>
</feature>
<dbReference type="EMBL" id="VUNJ01000010">
    <property type="protein sequence ID" value="MST92327.1"/>
    <property type="molecule type" value="Genomic_DNA"/>
</dbReference>
<organism evidence="10 13">
    <name type="scientific">Ruthenibacterium lactatiformans</name>
    <dbReference type="NCBI Taxonomy" id="1550024"/>
    <lineage>
        <taxon>Bacteria</taxon>
        <taxon>Bacillati</taxon>
        <taxon>Bacillota</taxon>
        <taxon>Clostridia</taxon>
        <taxon>Eubacteriales</taxon>
        <taxon>Oscillospiraceae</taxon>
        <taxon>Ruthenibacterium</taxon>
    </lineage>
</organism>
<keyword evidence="13" id="KW-1185">Reference proteome</keyword>
<evidence type="ECO:0000259" key="9">
    <source>
        <dbReference type="PROSITE" id="PS50928"/>
    </source>
</evidence>
<dbReference type="EMBL" id="JXXK01000043">
    <property type="protein sequence ID" value="KJF38439.1"/>
    <property type="molecule type" value="Genomic_DNA"/>
</dbReference>
<protein>
    <submittedName>
        <fullName evidence="10">Sugar ABC transporter permease</fullName>
    </submittedName>
</protein>
<evidence type="ECO:0000256" key="5">
    <source>
        <dbReference type="ARBA" id="ARBA00022989"/>
    </source>
</evidence>
<name>A0A0D8IVD1_9FIRM</name>
<comment type="subcellular location">
    <subcellularLocation>
        <location evidence="1 7">Cell membrane</location>
        <topology evidence="1 7">Multi-pass membrane protein</topology>
    </subcellularLocation>
</comment>
<keyword evidence="3" id="KW-1003">Cell membrane</keyword>
<evidence type="ECO:0000256" key="2">
    <source>
        <dbReference type="ARBA" id="ARBA00022448"/>
    </source>
</evidence>
<evidence type="ECO:0000256" key="3">
    <source>
        <dbReference type="ARBA" id="ARBA00022475"/>
    </source>
</evidence>
<evidence type="ECO:0000256" key="8">
    <source>
        <dbReference type="SAM" id="MobiDB-lite"/>
    </source>
</evidence>
<dbReference type="PANTHER" id="PTHR43227:SF11">
    <property type="entry name" value="BLL4140 PROTEIN"/>
    <property type="match status" value="1"/>
</dbReference>
<evidence type="ECO:0000256" key="7">
    <source>
        <dbReference type="RuleBase" id="RU363032"/>
    </source>
</evidence>
<evidence type="ECO:0000313" key="10">
    <source>
        <dbReference type="EMBL" id="KJF38439.1"/>
    </source>
</evidence>
<dbReference type="InterPro" id="IPR000515">
    <property type="entry name" value="MetI-like"/>
</dbReference>
<feature type="transmembrane region" description="Helical" evidence="7">
    <location>
        <begin position="287"/>
        <end position="308"/>
    </location>
</feature>
<proteinExistence type="inferred from homology"/>
<keyword evidence="2 7" id="KW-0813">Transport</keyword>
<comment type="caution">
    <text evidence="10">The sequence shown here is derived from an EMBL/GenBank/DDBJ whole genome shotgun (WGS) entry which is preliminary data.</text>
</comment>
<accession>A0A0W7TMP6</accession>
<dbReference type="RefSeq" id="WP_050006572.1">
    <property type="nucleotide sequence ID" value="NZ_CAOJUJ010000043.1"/>
</dbReference>
<evidence type="ECO:0000313" key="14">
    <source>
        <dbReference type="Proteomes" id="UP000053433"/>
    </source>
</evidence>
<dbReference type="Gene3D" id="1.10.3720.10">
    <property type="entry name" value="MetI-like"/>
    <property type="match status" value="1"/>
</dbReference>
<sequence>MKTAVASRQARPSRTDKNGRLSHAGKKIWRSRYLYLLLLPTFVWYIVFMYAPLYGAQIAFRDFMPALGITGGKWVGFKYFIQFFKSEYFVRLMKNTLGISVYSIVVGFPIPVILALLMNEVRSKYFKKGVQTIVYMPHFISAVVVVSLINAMLSPSNGLFNQIIQMFGGDPVHFMAEPKYFKTVYVLSDIWQTAGYGSIVYLAALTSIDPSLYEAATVDGASKWKKLLHITLPCILPTIMTMLILRMGSIFTVGYEKIMLMYNPATYETADVISTYVYRRAFEGGEYSFSAAVGLFNSVINFIVIIVFNKISKRVSEVSLW</sequence>
<evidence type="ECO:0000313" key="15">
    <source>
        <dbReference type="Proteomes" id="UP000431913"/>
    </source>
</evidence>
<dbReference type="PANTHER" id="PTHR43227">
    <property type="entry name" value="BLL4140 PROTEIN"/>
    <property type="match status" value="1"/>
</dbReference>
<feature type="transmembrane region" description="Helical" evidence="7">
    <location>
        <begin position="96"/>
        <end position="118"/>
    </location>
</feature>
<dbReference type="GO" id="GO:0055085">
    <property type="term" value="P:transmembrane transport"/>
    <property type="evidence" value="ECO:0007669"/>
    <property type="project" value="InterPro"/>
</dbReference>
<reference evidence="11 14" key="2">
    <citation type="submission" date="2015-10" db="EMBL/GenBank/DDBJ databases">
        <title>A novel member of the family Ruminococcaceae isolated from human faeces.</title>
        <authorList>
            <person name="Shkoporov A.N."/>
            <person name="Chaplin A.V."/>
            <person name="Motuzova O.V."/>
            <person name="Kafarskaia L.I."/>
            <person name="Efimov B.A."/>
        </authorList>
    </citation>
    <scope>NUCLEOTIDE SEQUENCE [LARGE SCALE GENOMIC DNA]</scope>
    <source>
        <strain evidence="11 14">668</strain>
    </source>
</reference>
<dbReference type="AlphaFoldDB" id="A0A0D8IVD1"/>
<evidence type="ECO:0000256" key="4">
    <source>
        <dbReference type="ARBA" id="ARBA00022692"/>
    </source>
</evidence>
<evidence type="ECO:0000313" key="12">
    <source>
        <dbReference type="EMBL" id="MST92327.1"/>
    </source>
</evidence>
<dbReference type="InterPro" id="IPR035906">
    <property type="entry name" value="MetI-like_sf"/>
</dbReference>
<keyword evidence="4 7" id="KW-0812">Transmembrane</keyword>
<dbReference type="GO" id="GO:0005886">
    <property type="term" value="C:plasma membrane"/>
    <property type="evidence" value="ECO:0007669"/>
    <property type="project" value="UniProtKB-SubCell"/>
</dbReference>
<evidence type="ECO:0000256" key="6">
    <source>
        <dbReference type="ARBA" id="ARBA00023136"/>
    </source>
</evidence>
<evidence type="ECO:0000313" key="13">
    <source>
        <dbReference type="Proteomes" id="UP000032483"/>
    </source>
</evidence>
<dbReference type="Proteomes" id="UP000032483">
    <property type="component" value="Unassembled WGS sequence"/>
</dbReference>
<feature type="transmembrane region" description="Helical" evidence="7">
    <location>
        <begin position="133"/>
        <end position="153"/>
    </location>
</feature>
<dbReference type="Pfam" id="PF00528">
    <property type="entry name" value="BPD_transp_1"/>
    <property type="match status" value="1"/>
</dbReference>
<evidence type="ECO:0000313" key="11">
    <source>
        <dbReference type="EMBL" id="KUE75120.1"/>
    </source>
</evidence>
<dbReference type="SUPFAM" id="SSF161098">
    <property type="entry name" value="MetI-like"/>
    <property type="match status" value="1"/>
</dbReference>
<dbReference type="PATRIC" id="fig|1550024.3.peg.4150"/>
<feature type="domain" description="ABC transmembrane type-1" evidence="9">
    <location>
        <begin position="93"/>
        <end position="308"/>
    </location>
</feature>
<dbReference type="Proteomes" id="UP000431913">
    <property type="component" value="Unassembled WGS sequence"/>
</dbReference>
<accession>A0A0D8IVD1</accession>